<dbReference type="InterPro" id="IPR015797">
    <property type="entry name" value="NUDIX_hydrolase-like_dom_sf"/>
</dbReference>
<proteinExistence type="inferred from homology"/>
<evidence type="ECO:0000256" key="4">
    <source>
        <dbReference type="ARBA" id="ARBA00022842"/>
    </source>
</evidence>
<evidence type="ECO:0000256" key="1">
    <source>
        <dbReference type="ARBA" id="ARBA00001946"/>
    </source>
</evidence>
<dbReference type="OrthoDB" id="9804442at2"/>
<evidence type="ECO:0000313" key="8">
    <source>
        <dbReference type="EMBL" id="PPK95959.1"/>
    </source>
</evidence>
<dbReference type="PANTHER" id="PTHR43046">
    <property type="entry name" value="GDP-MANNOSE MANNOSYL HYDROLASE"/>
    <property type="match status" value="1"/>
</dbReference>
<dbReference type="PROSITE" id="PS51462">
    <property type="entry name" value="NUDIX"/>
    <property type="match status" value="1"/>
</dbReference>
<dbReference type="GO" id="GO:0016787">
    <property type="term" value="F:hydrolase activity"/>
    <property type="evidence" value="ECO:0007669"/>
    <property type="project" value="UniProtKB-KW"/>
</dbReference>
<reference evidence="8 9" key="1">
    <citation type="submission" date="2018-02" db="EMBL/GenBank/DDBJ databases">
        <title>Genomic Encyclopedia of Archaeal and Bacterial Type Strains, Phase II (KMG-II): from individual species to whole genera.</title>
        <authorList>
            <person name="Goeker M."/>
        </authorList>
    </citation>
    <scope>NUCLEOTIDE SEQUENCE [LARGE SCALE GENOMIC DNA]</scope>
    <source>
        <strain evidence="8 9">DSM 22857</strain>
    </source>
</reference>
<evidence type="ECO:0000256" key="6">
    <source>
        <dbReference type="SAM" id="MobiDB-lite"/>
    </source>
</evidence>
<evidence type="ECO:0000256" key="3">
    <source>
        <dbReference type="ARBA" id="ARBA00022801"/>
    </source>
</evidence>
<feature type="region of interest" description="Disordered" evidence="6">
    <location>
        <begin position="1"/>
        <end position="22"/>
    </location>
</feature>
<accession>A0A2S6IP09</accession>
<evidence type="ECO:0000313" key="9">
    <source>
        <dbReference type="Proteomes" id="UP000239485"/>
    </source>
</evidence>
<sequence>MTPSAPAPEEDPLGPEWATAADGTRTRSAARVVVLDGASRVLLVRGGDPAVPGSRWWFTPGGGIAAGESPAEAAARELAEETGIAVAPAALTGPVLRRAPVFEWLGRSCRQEELFYLARLPSPPRLSRAGWTALERATLDDVRWWAAGELAVTADDVYPPSLAEHVERLGRGWDGRLLQVD</sequence>
<dbReference type="PRINTS" id="PR00502">
    <property type="entry name" value="NUDIXFAMILY"/>
</dbReference>
<gene>
    <name evidence="8" type="ORF">CLV92_10558</name>
</gene>
<protein>
    <submittedName>
        <fullName evidence="8">ADP-ribose pyrophosphatase YjhB (NUDIX family)</fullName>
    </submittedName>
</protein>
<organism evidence="8 9">
    <name type="scientific">Kineococcus xinjiangensis</name>
    <dbReference type="NCBI Taxonomy" id="512762"/>
    <lineage>
        <taxon>Bacteria</taxon>
        <taxon>Bacillati</taxon>
        <taxon>Actinomycetota</taxon>
        <taxon>Actinomycetes</taxon>
        <taxon>Kineosporiales</taxon>
        <taxon>Kineosporiaceae</taxon>
        <taxon>Kineococcus</taxon>
    </lineage>
</organism>
<dbReference type="InterPro" id="IPR000086">
    <property type="entry name" value="NUDIX_hydrolase_dom"/>
</dbReference>
<keyword evidence="3 5" id="KW-0378">Hydrolase</keyword>
<dbReference type="AlphaFoldDB" id="A0A2S6IP09"/>
<comment type="caution">
    <text evidence="8">The sequence shown here is derived from an EMBL/GenBank/DDBJ whole genome shotgun (WGS) entry which is preliminary data.</text>
</comment>
<dbReference type="InterPro" id="IPR020476">
    <property type="entry name" value="Nudix_hydrolase"/>
</dbReference>
<dbReference type="EMBL" id="PTJD01000005">
    <property type="protein sequence ID" value="PPK95959.1"/>
    <property type="molecule type" value="Genomic_DNA"/>
</dbReference>
<dbReference type="Gene3D" id="3.90.79.10">
    <property type="entry name" value="Nucleoside Triphosphate Pyrophosphohydrolase"/>
    <property type="match status" value="1"/>
</dbReference>
<dbReference type="Proteomes" id="UP000239485">
    <property type="component" value="Unassembled WGS sequence"/>
</dbReference>
<dbReference type="Pfam" id="PF00293">
    <property type="entry name" value="NUDIX"/>
    <property type="match status" value="1"/>
</dbReference>
<dbReference type="SUPFAM" id="SSF55811">
    <property type="entry name" value="Nudix"/>
    <property type="match status" value="1"/>
</dbReference>
<dbReference type="CDD" id="cd04685">
    <property type="entry name" value="NUDIX_Hydrolase"/>
    <property type="match status" value="1"/>
</dbReference>
<dbReference type="PANTHER" id="PTHR43046:SF12">
    <property type="entry name" value="GDP-MANNOSE MANNOSYL HYDROLASE"/>
    <property type="match status" value="1"/>
</dbReference>
<comment type="cofactor">
    <cofactor evidence="1">
        <name>Mg(2+)</name>
        <dbReference type="ChEBI" id="CHEBI:18420"/>
    </cofactor>
</comment>
<evidence type="ECO:0000256" key="2">
    <source>
        <dbReference type="ARBA" id="ARBA00005582"/>
    </source>
</evidence>
<dbReference type="PROSITE" id="PS00893">
    <property type="entry name" value="NUDIX_BOX"/>
    <property type="match status" value="1"/>
</dbReference>
<evidence type="ECO:0000256" key="5">
    <source>
        <dbReference type="RuleBase" id="RU003476"/>
    </source>
</evidence>
<dbReference type="RefSeq" id="WP_104432353.1">
    <property type="nucleotide sequence ID" value="NZ_PTJD01000005.1"/>
</dbReference>
<name>A0A2S6IP09_9ACTN</name>
<comment type="similarity">
    <text evidence="2 5">Belongs to the Nudix hydrolase family.</text>
</comment>
<keyword evidence="9" id="KW-1185">Reference proteome</keyword>
<keyword evidence="4" id="KW-0460">Magnesium</keyword>
<dbReference type="InterPro" id="IPR020084">
    <property type="entry name" value="NUDIX_hydrolase_CS"/>
</dbReference>
<evidence type="ECO:0000259" key="7">
    <source>
        <dbReference type="PROSITE" id="PS51462"/>
    </source>
</evidence>
<feature type="domain" description="Nudix hydrolase" evidence="7">
    <location>
        <begin position="25"/>
        <end position="168"/>
    </location>
</feature>